<reference evidence="1 2" key="1">
    <citation type="submission" date="2016-01" db="EMBL/GenBank/DDBJ databases">
        <title>Genome sequence of the yeast Holleya sinecauda.</title>
        <authorList>
            <person name="Dietrich F.S."/>
        </authorList>
    </citation>
    <scope>NUCLEOTIDE SEQUENCE [LARGE SCALE GENOMIC DNA]</scope>
    <source>
        <strain evidence="1 2">ATCC 58844</strain>
    </source>
</reference>
<dbReference type="PANTHER" id="PTHR36419:SF1">
    <property type="entry name" value="RHO1 GEF LOCALIZING PROTEIN 1"/>
    <property type="match status" value="1"/>
</dbReference>
<name>A0A0X8HSS7_9SACH</name>
<dbReference type="GO" id="GO:0000935">
    <property type="term" value="C:division septum"/>
    <property type="evidence" value="ECO:0007669"/>
    <property type="project" value="TreeGrafter"/>
</dbReference>
<proteinExistence type="predicted"/>
<dbReference type="STRING" id="45286.A0A0X8HSS7"/>
<dbReference type="RefSeq" id="XP_017987790.1">
    <property type="nucleotide sequence ID" value="XM_018132301.1"/>
</dbReference>
<dbReference type="GO" id="GO:0000917">
    <property type="term" value="P:division septum assembly"/>
    <property type="evidence" value="ECO:0007669"/>
    <property type="project" value="TreeGrafter"/>
</dbReference>
<dbReference type="InterPro" id="IPR053060">
    <property type="entry name" value="Cytokinesis_Signaling_Reg"/>
</dbReference>
<protein>
    <submittedName>
        <fullName evidence="1">HDR052Cp</fullName>
    </submittedName>
</protein>
<organism evidence="1 2">
    <name type="scientific">Eremothecium sinecaudum</name>
    <dbReference type="NCBI Taxonomy" id="45286"/>
    <lineage>
        <taxon>Eukaryota</taxon>
        <taxon>Fungi</taxon>
        <taxon>Dikarya</taxon>
        <taxon>Ascomycota</taxon>
        <taxon>Saccharomycotina</taxon>
        <taxon>Saccharomycetes</taxon>
        <taxon>Saccharomycetales</taxon>
        <taxon>Saccharomycetaceae</taxon>
        <taxon>Eremothecium</taxon>
    </lineage>
</organism>
<dbReference type="PANTHER" id="PTHR36419">
    <property type="entry name" value="ARRESTIN FAMILY PROTEIN 1"/>
    <property type="match status" value="1"/>
</dbReference>
<dbReference type="GeneID" id="28724058"/>
<gene>
    <name evidence="1" type="ORF">AW171_hschr42711</name>
</gene>
<evidence type="ECO:0000313" key="2">
    <source>
        <dbReference type="Proteomes" id="UP000243052"/>
    </source>
</evidence>
<keyword evidence="2" id="KW-1185">Reference proteome</keyword>
<accession>A0A0X8HSS7</accession>
<evidence type="ECO:0000313" key="1">
    <source>
        <dbReference type="EMBL" id="AMD20794.1"/>
    </source>
</evidence>
<dbReference type="OrthoDB" id="4001642at2759"/>
<sequence length="442" mass="49780">MPHPVISLKPSYNSIIRGCPGIPETLPRMEFELRIRSNDGKPFIVEKIQVSLVTTEALAGSGPSFTSKGKLEMETVNYKKNIRVTSKRIVGVDIPLTIAIPDNIKETNYNKFGQTYTEFRCRVQYVLHRPKGSSNDYVPLSETLSTIVNIEKYNLIASPQLFPPLTRKVLSPNKKFEVQYCIKTPCLTMEDVLDIELEILPNLAKLYGPSYSQKLFNKRLKLKSIVLELKEYLEVHDSRVVSKEHTLVSELYPFNNVIGDSGISLSTSLTVSTGIPLFSKFLKSLGEPISATISEIQPNLDDKSIPEVVILKSKNSKSKELQTHCSITTRGRLFSISHGLSMKFKISNGKDFEIKQPLDISPWSKADINIVEQCIRKELGVAKNALNFYNTFGGIGYNKKTGITEYPPLHCVIYMPDKETLNDLGVYYTSEHKNAQRIPIIE</sequence>
<dbReference type="EMBL" id="CP014244">
    <property type="protein sequence ID" value="AMD20794.1"/>
    <property type="molecule type" value="Genomic_DNA"/>
</dbReference>
<dbReference type="AlphaFoldDB" id="A0A0X8HSS7"/>
<dbReference type="Proteomes" id="UP000243052">
    <property type="component" value="Chromosome iv"/>
</dbReference>